<proteinExistence type="predicted"/>
<evidence type="ECO:0008006" key="3">
    <source>
        <dbReference type="Google" id="ProtNLM"/>
    </source>
</evidence>
<comment type="caution">
    <text evidence="1">The sequence shown here is derived from an EMBL/GenBank/DDBJ whole genome shotgun (WGS) entry which is preliminary data.</text>
</comment>
<organism evidence="1 2">
    <name type="scientific">Sorangium cellulosum</name>
    <name type="common">Polyangium cellulosum</name>
    <dbReference type="NCBI Taxonomy" id="56"/>
    <lineage>
        <taxon>Bacteria</taxon>
        <taxon>Pseudomonadati</taxon>
        <taxon>Myxococcota</taxon>
        <taxon>Polyangia</taxon>
        <taxon>Polyangiales</taxon>
        <taxon>Polyangiaceae</taxon>
        <taxon>Sorangium</taxon>
    </lineage>
</organism>
<dbReference type="Proteomes" id="UP000075604">
    <property type="component" value="Unassembled WGS sequence"/>
</dbReference>
<protein>
    <recommendedName>
        <fullName evidence="3">Nucleotidyltransferase</fullName>
    </recommendedName>
</protein>
<evidence type="ECO:0000313" key="1">
    <source>
        <dbReference type="EMBL" id="KYF62442.1"/>
    </source>
</evidence>
<dbReference type="AlphaFoldDB" id="A0A150Q398"/>
<dbReference type="Pfam" id="PF08843">
    <property type="entry name" value="AbiEii"/>
    <property type="match status" value="1"/>
</dbReference>
<sequence length="205" mass="22645">MDRAMSEILSSAQRKALEVLARAVEPSTYLAGGVAVALRLHHRQSRDLDLFTAESDPARWVPALVGPTIRVLTRAEGTLYLEVEGVPASILRYGYPLLGPPESLPGVPLPVASLDDLECMKLSAIAGRGTRRDFWDFHALLTSRGRNVEQALEAYARKYAAEDVGHVVRSLAYFADAEEEPMPGGMTEERWMQIRSDLIAWVRAT</sequence>
<gene>
    <name evidence="1" type="ORF">BE04_31735</name>
</gene>
<evidence type="ECO:0000313" key="2">
    <source>
        <dbReference type="Proteomes" id="UP000075604"/>
    </source>
</evidence>
<dbReference type="InterPro" id="IPR014942">
    <property type="entry name" value="AbiEii"/>
</dbReference>
<accession>A0A150Q398</accession>
<reference evidence="1 2" key="1">
    <citation type="submission" date="2014-02" db="EMBL/GenBank/DDBJ databases">
        <title>The small core and large imbalanced accessory genome model reveals a collaborative survival strategy of Sorangium cellulosum strains in nature.</title>
        <authorList>
            <person name="Han K."/>
            <person name="Peng R."/>
            <person name="Blom J."/>
            <person name="Li Y.-Z."/>
        </authorList>
    </citation>
    <scope>NUCLEOTIDE SEQUENCE [LARGE SCALE GENOMIC DNA]</scope>
    <source>
        <strain evidence="1 2">So0157-18</strain>
    </source>
</reference>
<dbReference type="EMBL" id="JELX01000710">
    <property type="protein sequence ID" value="KYF62442.1"/>
    <property type="molecule type" value="Genomic_DNA"/>
</dbReference>
<name>A0A150Q398_SORCE</name>